<reference evidence="2" key="1">
    <citation type="journal article" date="2013" name="J. Plant Res.">
        <title>Effect of fungi and light on seed germination of three Opuntia species from semiarid lands of central Mexico.</title>
        <authorList>
            <person name="Delgado-Sanchez P."/>
            <person name="Jimenez-Bremont J.F."/>
            <person name="Guerrero-Gonzalez Mde L."/>
            <person name="Flores J."/>
        </authorList>
    </citation>
    <scope>NUCLEOTIDE SEQUENCE</scope>
    <source>
        <tissue evidence="2">Cladode</tissue>
    </source>
</reference>
<evidence type="ECO:0000256" key="1">
    <source>
        <dbReference type="SAM" id="MobiDB-lite"/>
    </source>
</evidence>
<organism evidence="2">
    <name type="scientific">Opuntia streptacantha</name>
    <name type="common">Prickly pear cactus</name>
    <name type="synonym">Opuntia cardona</name>
    <dbReference type="NCBI Taxonomy" id="393608"/>
    <lineage>
        <taxon>Eukaryota</taxon>
        <taxon>Viridiplantae</taxon>
        <taxon>Streptophyta</taxon>
        <taxon>Embryophyta</taxon>
        <taxon>Tracheophyta</taxon>
        <taxon>Spermatophyta</taxon>
        <taxon>Magnoliopsida</taxon>
        <taxon>eudicotyledons</taxon>
        <taxon>Gunneridae</taxon>
        <taxon>Pentapetalae</taxon>
        <taxon>Caryophyllales</taxon>
        <taxon>Cactineae</taxon>
        <taxon>Cactaceae</taxon>
        <taxon>Opuntioideae</taxon>
        <taxon>Opuntia</taxon>
    </lineage>
</organism>
<feature type="region of interest" description="Disordered" evidence="1">
    <location>
        <begin position="87"/>
        <end position="113"/>
    </location>
</feature>
<feature type="compositionally biased region" description="Basic residues" evidence="1">
    <location>
        <begin position="91"/>
        <end position="100"/>
    </location>
</feature>
<dbReference type="AlphaFoldDB" id="A0A7C9DLS5"/>
<proteinExistence type="predicted"/>
<sequence length="131" mass="15033">MYCISSGMCTIATKYENHVNLLGLYGINNVSHTSTSTGNSQETSTFKIDVLHHLMGKLLHRQIWIKKTTKAISNSKDLFNTISFKSEKNRSKAKKRGASKGRRESSTKTAEWKARTVREERVLNWEWQQGR</sequence>
<protein>
    <submittedName>
        <fullName evidence="2">Uncharacterized protein</fullName>
    </submittedName>
</protein>
<dbReference type="EMBL" id="GISG01140822">
    <property type="protein sequence ID" value="MBA4645046.1"/>
    <property type="molecule type" value="Transcribed_RNA"/>
</dbReference>
<feature type="compositionally biased region" description="Basic and acidic residues" evidence="1">
    <location>
        <begin position="101"/>
        <end position="113"/>
    </location>
</feature>
<reference evidence="2" key="2">
    <citation type="submission" date="2020-07" db="EMBL/GenBank/DDBJ databases">
        <authorList>
            <person name="Vera ALvarez R."/>
            <person name="Arias-Moreno D.M."/>
            <person name="Jimenez-Jacinto V."/>
            <person name="Jimenez-Bremont J.F."/>
            <person name="Swaminathan K."/>
            <person name="Moose S.P."/>
            <person name="Guerrero-Gonzalez M.L."/>
            <person name="Marino-Ramirez L."/>
            <person name="Landsman D."/>
            <person name="Rodriguez-Kessler M."/>
            <person name="Delgado-Sanchez P."/>
        </authorList>
    </citation>
    <scope>NUCLEOTIDE SEQUENCE</scope>
    <source>
        <tissue evidence="2">Cladode</tissue>
    </source>
</reference>
<name>A0A7C9DLS5_OPUST</name>
<accession>A0A7C9DLS5</accession>
<evidence type="ECO:0000313" key="2">
    <source>
        <dbReference type="EMBL" id="MBA4645046.1"/>
    </source>
</evidence>